<feature type="domain" description="C2H2-type" evidence="11">
    <location>
        <begin position="774"/>
        <end position="801"/>
    </location>
</feature>
<comment type="subcellular location">
    <subcellularLocation>
        <location evidence="1">Nucleus</location>
    </subcellularLocation>
</comment>
<protein>
    <submittedName>
        <fullName evidence="12">CLUMA_CG012949, isoform A</fullName>
    </submittedName>
</protein>
<keyword evidence="5" id="KW-0862">Zinc</keyword>
<keyword evidence="9" id="KW-0539">Nucleus</keyword>
<dbReference type="EMBL" id="CVRI01000051">
    <property type="protein sequence ID" value="CRK99638.1"/>
    <property type="molecule type" value="Genomic_DNA"/>
</dbReference>
<feature type="domain" description="C2H2-type" evidence="11">
    <location>
        <begin position="625"/>
        <end position="653"/>
    </location>
</feature>
<evidence type="ECO:0000259" key="11">
    <source>
        <dbReference type="PROSITE" id="PS50157"/>
    </source>
</evidence>
<keyword evidence="8" id="KW-0804">Transcription</keyword>
<dbReference type="SUPFAM" id="SSF57667">
    <property type="entry name" value="beta-beta-alpha zinc fingers"/>
    <property type="match status" value="4"/>
</dbReference>
<evidence type="ECO:0000313" key="13">
    <source>
        <dbReference type="Proteomes" id="UP000183832"/>
    </source>
</evidence>
<feature type="domain" description="C2H2-type" evidence="11">
    <location>
        <begin position="802"/>
        <end position="829"/>
    </location>
</feature>
<proteinExistence type="predicted"/>
<name>A0A1J1IKM9_9DIPT</name>
<keyword evidence="7" id="KW-0238">DNA-binding</keyword>
<evidence type="ECO:0000256" key="10">
    <source>
        <dbReference type="PROSITE-ProRule" id="PRU00042"/>
    </source>
</evidence>
<evidence type="ECO:0000256" key="5">
    <source>
        <dbReference type="ARBA" id="ARBA00022833"/>
    </source>
</evidence>
<evidence type="ECO:0000256" key="3">
    <source>
        <dbReference type="ARBA" id="ARBA00022737"/>
    </source>
</evidence>
<dbReference type="Gene3D" id="3.30.160.60">
    <property type="entry name" value="Classic Zinc Finger"/>
    <property type="match status" value="6"/>
</dbReference>
<feature type="domain" description="C2H2-type" evidence="11">
    <location>
        <begin position="692"/>
        <end position="714"/>
    </location>
</feature>
<sequence>MDSDGDNSSQVDEKDILDSSVFGPNAKLFSCELCDQKFTNKLKIAVHWSVNHGYKLCALCSNYAFRYDTDKMQHELQHLPFGCSSCSFEFNSVYHTDIEKHYKDAHKSFLCMFCSSVIEPYSKFAIHFEMKHNIVDKRESFLDTSTPLHEFLKDSDTGFFQCKLCNKKKKTDLLFGHFIFYHGLSIHAFATFIVKKDPEIRVNGSAIGSIDNELSEGGNNETTIKEKRSKKVCGVCENQITADSNIHDVFCQGYIMCNQKECEQLFQDETSYGKHLDSEHPTSNCKFGCRDTNLKASEIEAHLQNSHDIVECSLCYIINSSGNYKNHLRDKHSVNLLIYEKARNETSLKLYRVDDGSNEENKKQVLCNFCDHNITKDIREFSFINHYQDRHEINISAIIRNLDKNPIPDLISSKTEISEKDCLENFEVILETQTEGLIETDFDTSKVYCIGADSHLEKKPRAKNQTRISCEFCKKTTFDASCRLYEHLNDTHGFKLLNVIDECDTCQVKIQKSETISDEDSKDFNLSLVCPLDESFHLTKDNFKSHMEFAHLDQTLSIDKIMYKCFECNFAYNKLEDMRQHFKEAHPENKVNYCRICRVRLDDLSDNSVHFKLNHADDIKPVEHFTCKLCDKKYKGKHRAKTHYLNAHVKKKKYVRKMIGFKCQHKACKETFNNKDDRKMHLMIAHPDEKLFACKQCPLKFSTKSGLFGHNMKHKNIVLTCSFCQKTFIRRDSYKEHLLIHSGVRQKCSFCEKTFVQRSNLIRHERIHLNDKPYKCNFCEKTFSDKGACTSHENVHTKAEHSNCEVCGKHFAKKQKLKYHMRTHTLENVFTCDVCNQIFTQSYSLRKHKESHLKKGRSDKCYECDRVFKSIKARDKHMSSYHAETFPEAETLIETKIQCTMCNMKDFTMDTIKEHLSKKHNIDNPNEWESFVREVEFEMETEDSMK</sequence>
<dbReference type="OrthoDB" id="6910977at2759"/>
<dbReference type="FunFam" id="3.30.160.60:FF:000145">
    <property type="entry name" value="Zinc finger protein 574"/>
    <property type="match status" value="1"/>
</dbReference>
<evidence type="ECO:0000256" key="7">
    <source>
        <dbReference type="ARBA" id="ARBA00023125"/>
    </source>
</evidence>
<evidence type="ECO:0000313" key="12">
    <source>
        <dbReference type="EMBL" id="CRK99638.1"/>
    </source>
</evidence>
<evidence type="ECO:0000256" key="1">
    <source>
        <dbReference type="ARBA" id="ARBA00004123"/>
    </source>
</evidence>
<feature type="domain" description="C2H2-type" evidence="11">
    <location>
        <begin position="830"/>
        <end position="857"/>
    </location>
</feature>
<gene>
    <name evidence="12" type="ORF">CLUMA_CG012949</name>
</gene>
<dbReference type="GO" id="GO:0003677">
    <property type="term" value="F:DNA binding"/>
    <property type="evidence" value="ECO:0007669"/>
    <property type="project" value="UniProtKB-KW"/>
</dbReference>
<keyword evidence="13" id="KW-1185">Reference proteome</keyword>
<dbReference type="InterPro" id="IPR013087">
    <property type="entry name" value="Znf_C2H2_type"/>
</dbReference>
<evidence type="ECO:0000256" key="4">
    <source>
        <dbReference type="ARBA" id="ARBA00022771"/>
    </source>
</evidence>
<feature type="domain" description="C2H2-type" evidence="11">
    <location>
        <begin position="661"/>
        <end position="691"/>
    </location>
</feature>
<dbReference type="SMART" id="SM00355">
    <property type="entry name" value="ZnF_C2H2"/>
    <property type="match status" value="22"/>
</dbReference>
<dbReference type="PROSITE" id="PS00028">
    <property type="entry name" value="ZINC_FINGER_C2H2_1"/>
    <property type="match status" value="12"/>
</dbReference>
<dbReference type="InterPro" id="IPR036236">
    <property type="entry name" value="Znf_C2H2_sf"/>
</dbReference>
<dbReference type="Proteomes" id="UP000183832">
    <property type="component" value="Unassembled WGS sequence"/>
</dbReference>
<organism evidence="12 13">
    <name type="scientific">Clunio marinus</name>
    <dbReference type="NCBI Taxonomy" id="568069"/>
    <lineage>
        <taxon>Eukaryota</taxon>
        <taxon>Metazoa</taxon>
        <taxon>Ecdysozoa</taxon>
        <taxon>Arthropoda</taxon>
        <taxon>Hexapoda</taxon>
        <taxon>Insecta</taxon>
        <taxon>Pterygota</taxon>
        <taxon>Neoptera</taxon>
        <taxon>Endopterygota</taxon>
        <taxon>Diptera</taxon>
        <taxon>Nematocera</taxon>
        <taxon>Chironomoidea</taxon>
        <taxon>Chironomidae</taxon>
        <taxon>Clunio</taxon>
    </lineage>
</organism>
<dbReference type="FunFam" id="3.30.160.60:FF:000012">
    <property type="entry name" value="RB-associated KRAB zinc finger protein-like"/>
    <property type="match status" value="1"/>
</dbReference>
<keyword evidence="3" id="KW-0677">Repeat</keyword>
<evidence type="ECO:0000256" key="6">
    <source>
        <dbReference type="ARBA" id="ARBA00023015"/>
    </source>
</evidence>
<feature type="domain" description="C2H2-type" evidence="11">
    <location>
        <begin position="746"/>
        <end position="773"/>
    </location>
</feature>
<dbReference type="GO" id="GO:0000981">
    <property type="term" value="F:DNA-binding transcription factor activity, RNA polymerase II-specific"/>
    <property type="evidence" value="ECO:0007669"/>
    <property type="project" value="TreeGrafter"/>
</dbReference>
<dbReference type="PANTHER" id="PTHR24394:SF29">
    <property type="entry name" value="MYONEURIN"/>
    <property type="match status" value="1"/>
</dbReference>
<feature type="domain" description="C2H2-type" evidence="11">
    <location>
        <begin position="563"/>
        <end position="591"/>
    </location>
</feature>
<evidence type="ECO:0000256" key="9">
    <source>
        <dbReference type="ARBA" id="ARBA00023242"/>
    </source>
</evidence>
<dbReference type="GO" id="GO:0005634">
    <property type="term" value="C:nucleus"/>
    <property type="evidence" value="ECO:0007669"/>
    <property type="project" value="UniProtKB-SubCell"/>
</dbReference>
<feature type="domain" description="C2H2-type" evidence="11">
    <location>
        <begin position="719"/>
        <end position="746"/>
    </location>
</feature>
<dbReference type="FunFam" id="3.30.160.60:FF:000325">
    <property type="entry name" value="ZFP90 zinc finger protein"/>
    <property type="match status" value="1"/>
</dbReference>
<dbReference type="GO" id="GO:0008270">
    <property type="term" value="F:zinc ion binding"/>
    <property type="evidence" value="ECO:0007669"/>
    <property type="project" value="UniProtKB-KW"/>
</dbReference>
<keyword evidence="6" id="KW-0805">Transcription regulation</keyword>
<dbReference type="PANTHER" id="PTHR24394">
    <property type="entry name" value="ZINC FINGER PROTEIN"/>
    <property type="match status" value="1"/>
</dbReference>
<evidence type="ECO:0000256" key="2">
    <source>
        <dbReference type="ARBA" id="ARBA00022723"/>
    </source>
</evidence>
<reference evidence="12 13" key="1">
    <citation type="submission" date="2015-04" db="EMBL/GenBank/DDBJ databases">
        <authorList>
            <person name="Syromyatnikov M.Y."/>
            <person name="Popov V.N."/>
        </authorList>
    </citation>
    <scope>NUCLEOTIDE SEQUENCE [LARGE SCALE GENOMIC DNA]</scope>
</reference>
<accession>A0A1J1IKM9</accession>
<dbReference type="AlphaFoldDB" id="A0A1J1IKM9"/>
<dbReference type="Pfam" id="PF00096">
    <property type="entry name" value="zf-C2H2"/>
    <property type="match status" value="4"/>
</dbReference>
<keyword evidence="2" id="KW-0479">Metal-binding</keyword>
<dbReference type="STRING" id="568069.A0A1J1IKM9"/>
<keyword evidence="4 10" id="KW-0863">Zinc-finger</keyword>
<dbReference type="PROSITE" id="PS50157">
    <property type="entry name" value="ZINC_FINGER_C2H2_2"/>
    <property type="match status" value="9"/>
</dbReference>
<evidence type="ECO:0000256" key="8">
    <source>
        <dbReference type="ARBA" id="ARBA00023163"/>
    </source>
</evidence>